<accession>A0ABS5K5D3</accession>
<dbReference type="EMBL" id="JAGUCN010000002">
    <property type="protein sequence ID" value="MBS2210200.1"/>
    <property type="molecule type" value="Genomic_DNA"/>
</dbReference>
<organism evidence="1 2">
    <name type="scientific">Carboxylicivirga mesophila</name>
    <dbReference type="NCBI Taxonomy" id="1166478"/>
    <lineage>
        <taxon>Bacteria</taxon>
        <taxon>Pseudomonadati</taxon>
        <taxon>Bacteroidota</taxon>
        <taxon>Bacteroidia</taxon>
        <taxon>Marinilabiliales</taxon>
        <taxon>Marinilabiliaceae</taxon>
        <taxon>Carboxylicivirga</taxon>
    </lineage>
</organism>
<dbReference type="NCBIfam" id="TIGR04256">
    <property type="entry name" value="GxxExxY"/>
    <property type="match status" value="1"/>
</dbReference>
<evidence type="ECO:0000313" key="1">
    <source>
        <dbReference type="EMBL" id="MBS2210200.1"/>
    </source>
</evidence>
<proteinExistence type="predicted"/>
<dbReference type="InterPro" id="IPR026350">
    <property type="entry name" value="GxxExxY"/>
</dbReference>
<dbReference type="Proteomes" id="UP000721861">
    <property type="component" value="Unassembled WGS sequence"/>
</dbReference>
<keyword evidence="2" id="KW-1185">Reference proteome</keyword>
<sequence length="125" mass="14290">MTMLPDKEKTYKIIGCCMEVHSVLGGGMSEAIYQEALAVELGNKRIPFKREEELIVKYKGIELNKRYKADFICYDEIIVELKAVSELTDEHLAQVINYLKITGKKLALLVNFGNDSLEYKRIINS</sequence>
<gene>
    <name evidence="1" type="ORF">KEM09_02240</name>
</gene>
<protein>
    <submittedName>
        <fullName evidence="1">GxxExxY protein</fullName>
    </submittedName>
</protein>
<comment type="caution">
    <text evidence="1">The sequence shown here is derived from an EMBL/GenBank/DDBJ whole genome shotgun (WGS) entry which is preliminary data.</text>
</comment>
<name>A0ABS5K5D3_9BACT</name>
<evidence type="ECO:0000313" key="2">
    <source>
        <dbReference type="Proteomes" id="UP000721861"/>
    </source>
</evidence>
<reference evidence="1 2" key="1">
    <citation type="journal article" date="2014" name="Int. J. Syst. Evol. Microbiol.">
        <title>Carboxylicivirga gen. nov. in the family Marinilabiliaceae with two novel species, Carboxylicivirga mesophila sp. nov. and Carboxylicivirga taeanensis sp. nov., and reclassification of Cytophaga fermentans as Saccharicrinis fermentans gen. nov., comb. nov.</title>
        <authorList>
            <person name="Yang S.H."/>
            <person name="Seo H.S."/>
            <person name="Woo J.H."/>
            <person name="Oh H.M."/>
            <person name="Jang H."/>
            <person name="Lee J.H."/>
            <person name="Kim S.J."/>
            <person name="Kwon K.K."/>
        </authorList>
    </citation>
    <scope>NUCLEOTIDE SEQUENCE [LARGE SCALE GENOMIC DNA]</scope>
    <source>
        <strain evidence="1 2">JCM 18290</strain>
    </source>
</reference>
<dbReference type="Pfam" id="PF13366">
    <property type="entry name" value="PDDEXK_3"/>
    <property type="match status" value="1"/>
</dbReference>